<feature type="region of interest" description="Disordered" evidence="8">
    <location>
        <begin position="853"/>
        <end position="891"/>
    </location>
</feature>
<feature type="repeat" description="WD" evidence="6">
    <location>
        <begin position="23"/>
        <end position="57"/>
    </location>
</feature>
<dbReference type="SMART" id="SM00320">
    <property type="entry name" value="WD40"/>
    <property type="match status" value="3"/>
</dbReference>
<feature type="region of interest" description="Disordered" evidence="8">
    <location>
        <begin position="378"/>
        <end position="494"/>
    </location>
</feature>
<dbReference type="InterPro" id="IPR052060">
    <property type="entry name" value="Bromo_WD_repeat"/>
</dbReference>
<dbReference type="InterPro" id="IPR009643">
    <property type="entry name" value="HS1-bd"/>
</dbReference>
<evidence type="ECO:0000256" key="8">
    <source>
        <dbReference type="SAM" id="MobiDB-lite"/>
    </source>
</evidence>
<feature type="domain" description="Bromo" evidence="9">
    <location>
        <begin position="750"/>
        <end position="820"/>
    </location>
</feature>
<evidence type="ECO:0000256" key="4">
    <source>
        <dbReference type="ARBA" id="ARBA00023117"/>
    </source>
</evidence>
<dbReference type="InterPro" id="IPR015943">
    <property type="entry name" value="WD40/YVTN_repeat-like_dom_sf"/>
</dbReference>
<dbReference type="PRINTS" id="PR00503">
    <property type="entry name" value="BROMODOMAIN"/>
</dbReference>
<keyword evidence="3" id="KW-0677">Repeat</keyword>
<evidence type="ECO:0000256" key="1">
    <source>
        <dbReference type="ARBA" id="ARBA00006349"/>
    </source>
</evidence>
<feature type="compositionally biased region" description="Basic residues" evidence="8">
    <location>
        <begin position="441"/>
        <end position="452"/>
    </location>
</feature>
<feature type="region of interest" description="Disordered" evidence="8">
    <location>
        <begin position="229"/>
        <end position="263"/>
    </location>
</feature>
<protein>
    <submittedName>
        <fullName evidence="11">Bromo domain-containing protein</fullName>
    </submittedName>
</protein>
<name>A0A915KXU4_ROMCU</name>
<dbReference type="Gene3D" id="1.20.5.430">
    <property type="match status" value="1"/>
</dbReference>
<dbReference type="Gene3D" id="2.130.10.10">
    <property type="entry name" value="YVTN repeat-like/Quinoprotein amine dehydrogenase"/>
    <property type="match status" value="1"/>
</dbReference>
<feature type="region of interest" description="Disordered" evidence="8">
    <location>
        <begin position="1139"/>
        <end position="1241"/>
    </location>
</feature>
<feature type="compositionally biased region" description="Polar residues" evidence="8">
    <location>
        <begin position="252"/>
        <end position="263"/>
    </location>
</feature>
<dbReference type="GO" id="GO:0007010">
    <property type="term" value="P:cytoskeleton organization"/>
    <property type="evidence" value="ECO:0007669"/>
    <property type="project" value="TreeGrafter"/>
</dbReference>
<dbReference type="GO" id="GO:0005634">
    <property type="term" value="C:nucleus"/>
    <property type="evidence" value="ECO:0007669"/>
    <property type="project" value="TreeGrafter"/>
</dbReference>
<feature type="compositionally biased region" description="Basic and acidic residues" evidence="8">
    <location>
        <begin position="416"/>
        <end position="426"/>
    </location>
</feature>
<keyword evidence="7" id="KW-0175">Coiled coil</keyword>
<feature type="compositionally biased region" description="Polar residues" evidence="8">
    <location>
        <begin position="1087"/>
        <end position="1096"/>
    </location>
</feature>
<accession>A0A915KXU4</accession>
<feature type="region of interest" description="Disordered" evidence="8">
    <location>
        <begin position="320"/>
        <end position="347"/>
    </location>
</feature>
<feature type="compositionally biased region" description="Low complexity" evidence="8">
    <location>
        <begin position="394"/>
        <end position="410"/>
    </location>
</feature>
<feature type="compositionally biased region" description="Basic residues" evidence="8">
    <location>
        <begin position="1050"/>
        <end position="1064"/>
    </location>
</feature>
<dbReference type="PROSITE" id="PS50082">
    <property type="entry name" value="WD_REPEATS_2"/>
    <property type="match status" value="2"/>
</dbReference>
<sequence>MGLNGKGLVPITPNDPKNLKLKVTMLTWSADDYLIVSAVSDMTLRVWDASSGVFLRMLLNHTDEIFVLEPHPLNPKIILSAAHDGRLLLWDITTGEMKKKHFNEIEGHGHGAFFDARFGPDGEKIAAVDSHGHLSIFGAGDNQNIRSAVTEQFFHTDYRPLIRDANQYVLDEQTQLAPHLMPSPFLVNSDGDPHPPAIQKRVPGRENFSDDFLVPVVVRNSEDNANEILDLGDNNGINGSAELSGGTDQHENQSAANLSQRNGPTQRRWSVWLSRCLVRPLKPSILEAGNKLRIAFGAEELLQYDFELKRPPLPLVVETPQEESLRLRQRPKVPKINTRSNHAENRVVGLAQSDVAVRDTAQNDQSGHNAPSPIVAQVEEESEFDSEYSDDENSLTSDSASTSSFSCSDAVVFSGSDKESSRRELRSSQQNDGSNQAKNGRTSKKRLRTSKKVRQELLEEVEDGNNDEDDGTLQQPTTSAAAETKSERPRRTRKVRQEIYIPGNLDEKKNRVSLPTEPSCLTDVPEKYWFPDWITCTVPRKTPYFPQIKDQVVYFPLGHSLYVDVVERLNIYPIDFKTVPWKKHQFQDQEFAVVLNVRFEITPIRLCCLKLAQINPVTGLKTGLNYTIRYHDIPNVIDFIILRHHYDQSLKRKWKEGDRFQAVIDDNWWFGTIIKKEAYNQRFPNSIFLSFKVLWDNGDEERLSPWDLELFNAKKEELCQLAAYEPKPGDWINDRERDIGRLCRALEQIAQFSFAEPFAAPVDLNAYPTYCLCVEYPSDLSTIKTRLDNYFYRRIQAVEFDIKQIHKNAVTFNEPRSQIVGQAKLICEVLLRFISDPSYDDISQIYNEITNEKPSQRERCKAARKSKKSRRRKYMSSKDDETEDEKTQNKGWEDDCQKVLDVARAREAQNMTRNVDLEHSSSENSSNADDMATTMNLNIIQENLTNDRYASPHSFHEDLITYFNNKKIDKTSKRSKTYLNVLRLKGTVSQLMQPIFDNFQMSVSYPKSSKAYNTRNKRIAFTQLIEGGYDCESSSNNNNSHQSNGAVSHKNAHKRSQSIEKRRRIVSDQSEEELGEKSLPRRDNIDNQKPSTSGVSSRKICAINSNSNGANSKRKRDDGEKVDKMKINVKNLRQNCLQSSGEEDVGENSQNSTKFTTIKRKSREKRKIEVLSGGDDHISTRYKGKQTIKYAESSDEGDFDSERNDNEEDGPSIKMSDKTFNSSEKPVANPVTGSDDANSAAVDPHSLQELTSFIQNLLQQTQDRFLTMSDHVLKRIDEMGRRIDDLEKNINDLMTQTGLDEAGDK</sequence>
<dbReference type="SUPFAM" id="SSF50978">
    <property type="entry name" value="WD40 repeat-like"/>
    <property type="match status" value="1"/>
</dbReference>
<dbReference type="InterPro" id="IPR001487">
    <property type="entry name" value="Bromodomain"/>
</dbReference>
<feature type="compositionally biased region" description="Polar residues" evidence="8">
    <location>
        <begin position="429"/>
        <end position="440"/>
    </location>
</feature>
<evidence type="ECO:0000313" key="11">
    <source>
        <dbReference type="WBParaSite" id="nRc.2.0.1.t42995-RA"/>
    </source>
</evidence>
<feature type="compositionally biased region" description="Basic residues" evidence="8">
    <location>
        <begin position="862"/>
        <end position="875"/>
    </location>
</feature>
<feature type="coiled-coil region" evidence="7">
    <location>
        <begin position="1269"/>
        <end position="1296"/>
    </location>
</feature>
<evidence type="ECO:0000259" key="9">
    <source>
        <dbReference type="PROSITE" id="PS50014"/>
    </source>
</evidence>
<reference evidence="11" key="1">
    <citation type="submission" date="2022-11" db="UniProtKB">
        <authorList>
            <consortium name="WormBaseParasite"/>
        </authorList>
    </citation>
    <scope>IDENTIFICATION</scope>
</reference>
<dbReference type="WBParaSite" id="nRc.2.0.1.t42995-RA">
    <property type="protein sequence ID" value="nRc.2.0.1.t42995-RA"/>
    <property type="gene ID" value="nRc.2.0.1.g42995"/>
</dbReference>
<dbReference type="FunFam" id="1.20.5.430:FF:000003">
    <property type="entry name" value="Heat shock factor binding protein"/>
    <property type="match status" value="1"/>
</dbReference>
<evidence type="ECO:0000256" key="7">
    <source>
        <dbReference type="SAM" id="Coils"/>
    </source>
</evidence>
<feature type="repeat" description="WD" evidence="6">
    <location>
        <begin position="58"/>
        <end position="100"/>
    </location>
</feature>
<evidence type="ECO:0000313" key="10">
    <source>
        <dbReference type="Proteomes" id="UP000887565"/>
    </source>
</evidence>
<dbReference type="InterPro" id="IPR001680">
    <property type="entry name" value="WD40_rpt"/>
</dbReference>
<feature type="compositionally biased region" description="Acidic residues" evidence="8">
    <location>
        <begin position="1193"/>
        <end position="1210"/>
    </location>
</feature>
<dbReference type="GO" id="GO:0003714">
    <property type="term" value="F:transcription corepressor activity"/>
    <property type="evidence" value="ECO:0007669"/>
    <property type="project" value="InterPro"/>
</dbReference>
<dbReference type="PROSITE" id="PS00678">
    <property type="entry name" value="WD_REPEATS_1"/>
    <property type="match status" value="2"/>
</dbReference>
<dbReference type="PANTHER" id="PTHR16266">
    <property type="entry name" value="WD REPEAT DOMAIN 9"/>
    <property type="match status" value="1"/>
</dbReference>
<evidence type="ECO:0000256" key="3">
    <source>
        <dbReference type="ARBA" id="ARBA00022737"/>
    </source>
</evidence>
<evidence type="ECO:0000256" key="2">
    <source>
        <dbReference type="ARBA" id="ARBA00022574"/>
    </source>
</evidence>
<keyword evidence="10" id="KW-1185">Reference proteome</keyword>
<dbReference type="Proteomes" id="UP000887565">
    <property type="component" value="Unplaced"/>
</dbReference>
<dbReference type="GO" id="GO:0006357">
    <property type="term" value="P:regulation of transcription by RNA polymerase II"/>
    <property type="evidence" value="ECO:0007669"/>
    <property type="project" value="TreeGrafter"/>
</dbReference>
<dbReference type="Pfam" id="PF06825">
    <property type="entry name" value="HSBP1"/>
    <property type="match status" value="1"/>
</dbReference>
<feature type="compositionally biased region" description="Basic and acidic residues" evidence="8">
    <location>
        <begin position="1075"/>
        <end position="1086"/>
    </location>
</feature>
<dbReference type="SMART" id="SM00297">
    <property type="entry name" value="BROMO"/>
    <property type="match status" value="1"/>
</dbReference>
<dbReference type="SUPFAM" id="SSF47370">
    <property type="entry name" value="Bromodomain"/>
    <property type="match status" value="1"/>
</dbReference>
<dbReference type="Gene3D" id="1.20.920.10">
    <property type="entry name" value="Bromodomain-like"/>
    <property type="match status" value="1"/>
</dbReference>
<comment type="similarity">
    <text evidence="1">Belongs to the HSBP1 family.</text>
</comment>
<feature type="compositionally biased region" description="Polar residues" evidence="8">
    <location>
        <begin position="472"/>
        <end position="481"/>
    </location>
</feature>
<dbReference type="InterPro" id="IPR057451">
    <property type="entry name" value="BRWD/PHIP_AD"/>
</dbReference>
<feature type="compositionally biased region" description="Acidic residues" evidence="8">
    <location>
        <begin position="458"/>
        <end position="471"/>
    </location>
</feature>
<organism evidence="10 11">
    <name type="scientific">Romanomermis culicivorax</name>
    <name type="common">Nematode worm</name>
    <dbReference type="NCBI Taxonomy" id="13658"/>
    <lineage>
        <taxon>Eukaryota</taxon>
        <taxon>Metazoa</taxon>
        <taxon>Ecdysozoa</taxon>
        <taxon>Nematoda</taxon>
        <taxon>Enoplea</taxon>
        <taxon>Dorylaimia</taxon>
        <taxon>Mermithida</taxon>
        <taxon>Mermithoidea</taxon>
        <taxon>Mermithidae</taxon>
        <taxon>Romanomermis</taxon>
    </lineage>
</organism>
<feature type="compositionally biased region" description="Basic and acidic residues" evidence="8">
    <location>
        <begin position="1166"/>
        <end position="1179"/>
    </location>
</feature>
<dbReference type="Pfam" id="PF25313">
    <property type="entry name" value="BRWD_AD"/>
    <property type="match status" value="1"/>
</dbReference>
<evidence type="ECO:0000256" key="5">
    <source>
        <dbReference type="PROSITE-ProRule" id="PRU00035"/>
    </source>
</evidence>
<evidence type="ECO:0000256" key="6">
    <source>
        <dbReference type="PROSITE-ProRule" id="PRU00221"/>
    </source>
</evidence>
<dbReference type="FunFam" id="1.20.920.10:FF:000066">
    <property type="entry name" value="Transcription initiation factor TFIID subunit 1"/>
    <property type="match status" value="1"/>
</dbReference>
<dbReference type="PROSITE" id="PS50014">
    <property type="entry name" value="BROMODOMAIN_2"/>
    <property type="match status" value="1"/>
</dbReference>
<dbReference type="Gene3D" id="2.30.30.1040">
    <property type="match status" value="1"/>
</dbReference>
<feature type="compositionally biased region" description="Polar residues" evidence="8">
    <location>
        <begin position="1147"/>
        <end position="1156"/>
    </location>
</feature>
<dbReference type="PANTHER" id="PTHR16266:SF17">
    <property type="entry name" value="BRWD3"/>
    <property type="match status" value="1"/>
</dbReference>
<proteinExistence type="inferred from homology"/>
<dbReference type="Pfam" id="PF00439">
    <property type="entry name" value="Bromodomain"/>
    <property type="match status" value="1"/>
</dbReference>
<feature type="compositionally biased region" description="Acidic residues" evidence="8">
    <location>
        <begin position="378"/>
        <end position="393"/>
    </location>
</feature>
<feature type="region of interest" description="Disordered" evidence="8">
    <location>
        <begin position="1032"/>
        <end position="1122"/>
    </location>
</feature>
<dbReference type="InterPro" id="IPR036322">
    <property type="entry name" value="WD40_repeat_dom_sf"/>
</dbReference>
<dbReference type="GO" id="GO:0008360">
    <property type="term" value="P:regulation of cell shape"/>
    <property type="evidence" value="ECO:0007669"/>
    <property type="project" value="TreeGrafter"/>
</dbReference>
<dbReference type="InterPro" id="IPR036427">
    <property type="entry name" value="Bromodomain-like_sf"/>
</dbReference>
<keyword evidence="2 6" id="KW-0853">WD repeat</keyword>
<dbReference type="InterPro" id="IPR019775">
    <property type="entry name" value="WD40_repeat_CS"/>
</dbReference>
<feature type="compositionally biased region" description="Low complexity" evidence="8">
    <location>
        <begin position="1033"/>
        <end position="1044"/>
    </location>
</feature>
<dbReference type="Pfam" id="PF00400">
    <property type="entry name" value="WD40"/>
    <property type="match status" value="1"/>
</dbReference>
<keyword evidence="4 5" id="KW-0103">Bromodomain</keyword>